<dbReference type="GO" id="GO:0005886">
    <property type="term" value="C:plasma membrane"/>
    <property type="evidence" value="ECO:0007669"/>
    <property type="project" value="InterPro"/>
</dbReference>
<dbReference type="InterPro" id="IPR007452">
    <property type="entry name" value="TamB_C"/>
</dbReference>
<keyword evidence="3" id="KW-1133">Transmembrane helix</keyword>
<feature type="domain" description="Translocation and assembly module TamB C-terminal" evidence="5">
    <location>
        <begin position="1156"/>
        <end position="1504"/>
    </location>
</feature>
<evidence type="ECO:0000256" key="4">
    <source>
        <dbReference type="ARBA" id="ARBA00023136"/>
    </source>
</evidence>
<evidence type="ECO:0000256" key="2">
    <source>
        <dbReference type="ARBA" id="ARBA00022692"/>
    </source>
</evidence>
<reference evidence="6 7" key="1">
    <citation type="submission" date="2019-03" db="EMBL/GenBank/DDBJ databases">
        <title>Genomic Encyclopedia of Type Strains, Phase IV (KMG-IV): sequencing the most valuable type-strain genomes for metagenomic binning, comparative biology and taxonomic classification.</title>
        <authorList>
            <person name="Goeker M."/>
        </authorList>
    </citation>
    <scope>NUCLEOTIDE SEQUENCE [LARGE SCALE GENOMIC DNA]</scope>
    <source>
        <strain evidence="6 7">DSM 2132</strain>
    </source>
</reference>
<comment type="subcellular location">
    <subcellularLocation>
        <location evidence="1">Membrane</location>
        <topology evidence="1">Single-pass membrane protein</topology>
    </subcellularLocation>
</comment>
<keyword evidence="4" id="KW-0472">Membrane</keyword>
<comment type="caution">
    <text evidence="6">The sequence shown here is derived from an EMBL/GenBank/DDBJ whole genome shotgun (WGS) entry which is preliminary data.</text>
</comment>
<keyword evidence="7" id="KW-1185">Reference proteome</keyword>
<dbReference type="PANTHER" id="PTHR36985">
    <property type="entry name" value="TRANSLOCATION AND ASSEMBLY MODULE SUBUNIT TAMB"/>
    <property type="match status" value="1"/>
</dbReference>
<evidence type="ECO:0000313" key="7">
    <source>
        <dbReference type="Proteomes" id="UP000295399"/>
    </source>
</evidence>
<keyword evidence="2" id="KW-0812">Transmembrane</keyword>
<dbReference type="EMBL" id="SLXO01000001">
    <property type="protein sequence ID" value="TCP38297.1"/>
    <property type="molecule type" value="Genomic_DNA"/>
</dbReference>
<dbReference type="GO" id="GO:0009306">
    <property type="term" value="P:protein secretion"/>
    <property type="evidence" value="ECO:0007669"/>
    <property type="project" value="InterPro"/>
</dbReference>
<organism evidence="6 7">
    <name type="scientific">Rhodothalassium salexigens DSM 2132</name>
    <dbReference type="NCBI Taxonomy" id="1188247"/>
    <lineage>
        <taxon>Bacteria</taxon>
        <taxon>Pseudomonadati</taxon>
        <taxon>Pseudomonadota</taxon>
        <taxon>Alphaproteobacteria</taxon>
        <taxon>Rhodothalassiales</taxon>
        <taxon>Rhodothalassiaceae</taxon>
        <taxon>Rhodothalassium</taxon>
    </lineage>
</organism>
<dbReference type="Proteomes" id="UP000295399">
    <property type="component" value="Unassembled WGS sequence"/>
</dbReference>
<gene>
    <name evidence="6" type="ORF">EV659_101196</name>
</gene>
<proteinExistence type="predicted"/>
<evidence type="ECO:0000313" key="6">
    <source>
        <dbReference type="EMBL" id="TCP38297.1"/>
    </source>
</evidence>
<dbReference type="RefSeq" id="WP_165878637.1">
    <property type="nucleotide sequence ID" value="NZ_JACIGF010000001.1"/>
</dbReference>
<evidence type="ECO:0000256" key="1">
    <source>
        <dbReference type="ARBA" id="ARBA00004167"/>
    </source>
</evidence>
<dbReference type="InParanoid" id="A0A4R2PRD9"/>
<evidence type="ECO:0000256" key="3">
    <source>
        <dbReference type="ARBA" id="ARBA00022989"/>
    </source>
</evidence>
<sequence length="1504" mass="153708">MARRTDPAEPPVSARRSQGAARRWLRRGLWTLGGLGGAALLAVAGAVAALETGPGKAWLARQLETRLSTPDARLDIDGLGGSLFATLRVDRLRVADDRGVWLDARALRLAWSPRRLLDGTVAVRRLSAEAIALTRLPEGEAEAAPDIDTDAGPLALPRLPVAIDARRVRVDRLTLPGPAAPDRSAGDPGDAKTPYAARLDARVGLGLDAGDTLRLSLRPLASDADRIDIDLDYGRAAGHLAVAVDLALARDGVIGPLLGLPRHGVTLAVSGAGPVADWRGRLTAQLDGRPVVAANLAHDRAGARLDGSVLTAGWAPAELRDLLGAKLGLRLALMAPEPADADARAVWRRLTLALDARSARLDLALPVRADALDRLDGGRLSVRSADLAPLAALAGDAVSLAPFALDVATAGTVAAPRLDATLSTETLAAGAARLTAPRLTARIGSGDGPEDRGGQSWRAEADLVADLRVADAAGAALVDERLTVATAAVWDGDDGRLTVERLTAALAGLALSARGQVSPATGALDATAQLAADDLGALAPATGLALTGGVTVDARAERADADAALDLGAQAVARDLGLGIGPADTLLGPAPRLDLAASRTPDGRVALHTARLSGAGLGVDASGAITAEQTLALDYRLTLDDLAALVGGADLTLDGGLAVAGRVTGAAASPDVTAATGLAGLDVQGLAVRDVALSVSARDVVRRPRLDAALTADSDAGPLRLTLDGGRRADGVFALDRIDGALARVTLDGALALPPGAPVTGDLCLRTNGLGDGDADTSRAISAPGRGDGVGRADVALDGVDGVQRIALDLTAERLQLPLADDQILTLRAADLAGQVLLGAQGPEADVDATVEALTAGLWHLDSLTLKSRVEGGVTRFDGRLDGRAARPITLDFDGVVTPGETLRVSLAADGRLGDQALSLVEPWVVESGAGGLRLAPARLTLGDGALDAEAHFGAAQNRAALDLDALPLAALGAVLPGWPVAGRASGSVRLGAEDGGPAARAQLSLADLAPLLPRPDAPETEPVALALDAAMTTDDARLDATLSGGGLDGRAEATLPAAFTGPDLAFTVRDADDLDGTVRLSGPVAPLWALVPGAGLHLAGDLAVDLALSGSLADPRLDGSARLGAGRFETATTGTVLTDLDARLTLAGRSVRLDRLEAGDGGDGRVEAHGHVDLTADGGMPAEASVTLERATLVRMDDVQSTASGQLSLVKDNGRARLSGDLAIDNLDFVIADTLPAGVVTLDVEEINTPVALRDPAAVEDTAAPPLPVDLDLTITAPNQLFVRGKGLEAEWRSDLTVTGSAETPIVRGVATLVRGNFEFAGKVFDLTRGRISFDGREQIDPILDLVAVYSESDLTARITISGPASAPRLALSSTPTLPEDEILSRVLFGTSVTELSPFEALQLAQAVAALTQSGGAGFMDTTRRGLGLDRLALGSASEEDGGATTVTGGKYLTDNIYVELTTSASGDSTGRVEVDITPTLSLATELRSNLDNNLSIRWSWDY</sequence>
<name>A0A4R2PRD9_RHOSA</name>
<dbReference type="PANTHER" id="PTHR36985:SF1">
    <property type="entry name" value="TRANSLOCATION AND ASSEMBLY MODULE SUBUNIT TAMB"/>
    <property type="match status" value="1"/>
</dbReference>
<dbReference type="GO" id="GO:0097347">
    <property type="term" value="C:TAM protein secretion complex"/>
    <property type="evidence" value="ECO:0007669"/>
    <property type="project" value="TreeGrafter"/>
</dbReference>
<protein>
    <submittedName>
        <fullName evidence="6">Autotransporter secretion inner membrane protein TamB</fullName>
    </submittedName>
</protein>
<evidence type="ECO:0000259" key="5">
    <source>
        <dbReference type="Pfam" id="PF04357"/>
    </source>
</evidence>
<dbReference type="Pfam" id="PF04357">
    <property type="entry name" value="TamB"/>
    <property type="match status" value="1"/>
</dbReference>
<accession>A0A4R2PRD9</accession>